<proteinExistence type="predicted"/>
<evidence type="ECO:0000256" key="2">
    <source>
        <dbReference type="SAM" id="MobiDB-lite"/>
    </source>
</evidence>
<sequence>MSTDVAPPPATTGDIEMGGAPSEPLTGAADIPDPETGKGFLKPIPETTMLERIAAIMAGAAILTALIAMIVEGGIVVILAGILSAVVSPYAYWQQVQLTDIQALQETEKKIHAEVDRLSMENKRLAHNIDEMSDSVQGLKDIGDALDVITQRQGQSVDVFRDQVAEQRKILASMQNNLTAKIIDNLLSLAFGADQNDDQIIDPKEADDLIRHIQNMSGVQVKEDMFRDAISGQTADKVIDIIDNLLKDDMPEEERMFIFDEATE</sequence>
<feature type="coiled-coil region" evidence="1">
    <location>
        <begin position="101"/>
        <end position="135"/>
    </location>
</feature>
<evidence type="ECO:0000256" key="1">
    <source>
        <dbReference type="SAM" id="Coils"/>
    </source>
</evidence>
<dbReference type="AlphaFoldDB" id="A0A7S2YGC3"/>
<dbReference type="EMBL" id="HBHT01024454">
    <property type="protein sequence ID" value="CAD9975753.1"/>
    <property type="molecule type" value="Transcribed_RNA"/>
</dbReference>
<feature type="compositionally biased region" description="Pro residues" evidence="2">
    <location>
        <begin position="1"/>
        <end position="10"/>
    </location>
</feature>
<feature type="transmembrane region" description="Helical" evidence="3">
    <location>
        <begin position="49"/>
        <end position="68"/>
    </location>
</feature>
<protein>
    <submittedName>
        <fullName evidence="4">Uncharacterized protein</fullName>
    </submittedName>
</protein>
<keyword evidence="3" id="KW-0472">Membrane</keyword>
<evidence type="ECO:0000256" key="3">
    <source>
        <dbReference type="SAM" id="Phobius"/>
    </source>
</evidence>
<keyword evidence="1" id="KW-0175">Coiled coil</keyword>
<reference evidence="4" key="1">
    <citation type="submission" date="2021-01" db="EMBL/GenBank/DDBJ databases">
        <authorList>
            <person name="Corre E."/>
            <person name="Pelletier E."/>
            <person name="Niang G."/>
            <person name="Scheremetjew M."/>
            <person name="Finn R."/>
            <person name="Kale V."/>
            <person name="Holt S."/>
            <person name="Cochrane G."/>
            <person name="Meng A."/>
            <person name="Brown T."/>
            <person name="Cohen L."/>
        </authorList>
    </citation>
    <scope>NUCLEOTIDE SEQUENCE</scope>
    <source>
        <strain evidence="4">CCMP125</strain>
    </source>
</reference>
<name>A0A7S2YGC3_9STRA</name>
<evidence type="ECO:0000313" key="4">
    <source>
        <dbReference type="EMBL" id="CAD9975753.1"/>
    </source>
</evidence>
<keyword evidence="3" id="KW-0812">Transmembrane</keyword>
<accession>A0A7S2YGC3</accession>
<gene>
    <name evidence="4" type="ORF">APAL1065_LOCUS16421</name>
</gene>
<organism evidence="4">
    <name type="scientific">Entomoneis paludosa</name>
    <dbReference type="NCBI Taxonomy" id="265537"/>
    <lineage>
        <taxon>Eukaryota</taxon>
        <taxon>Sar</taxon>
        <taxon>Stramenopiles</taxon>
        <taxon>Ochrophyta</taxon>
        <taxon>Bacillariophyta</taxon>
        <taxon>Bacillariophyceae</taxon>
        <taxon>Bacillariophycidae</taxon>
        <taxon>Entomoneidaceae</taxon>
        <taxon>Entomoneis</taxon>
    </lineage>
</organism>
<feature type="region of interest" description="Disordered" evidence="2">
    <location>
        <begin position="1"/>
        <end position="34"/>
    </location>
</feature>
<keyword evidence="3" id="KW-1133">Transmembrane helix</keyword>